<keyword evidence="6" id="KW-0808">Transferase</keyword>
<protein>
    <recommendedName>
        <fullName evidence="3">histidine kinase</fullName>
        <ecNumber evidence="3">2.7.13.3</ecNumber>
    </recommendedName>
</protein>
<dbReference type="SMART" id="SM00388">
    <property type="entry name" value="HisKA"/>
    <property type="match status" value="1"/>
</dbReference>
<dbReference type="Gene3D" id="3.30.565.10">
    <property type="entry name" value="Histidine kinase-like ATPase, C-terminal domain"/>
    <property type="match status" value="1"/>
</dbReference>
<dbReference type="InterPro" id="IPR003661">
    <property type="entry name" value="HisK_dim/P_dom"/>
</dbReference>
<dbReference type="InterPro" id="IPR003660">
    <property type="entry name" value="HAMP_dom"/>
</dbReference>
<dbReference type="CDD" id="cd06225">
    <property type="entry name" value="HAMP"/>
    <property type="match status" value="1"/>
</dbReference>
<keyword evidence="9" id="KW-0067">ATP-binding</keyword>
<keyword evidence="8" id="KW-0418">Kinase</keyword>
<evidence type="ECO:0000259" key="11">
    <source>
        <dbReference type="PROSITE" id="PS50109"/>
    </source>
</evidence>
<evidence type="ECO:0000259" key="12">
    <source>
        <dbReference type="PROSITE" id="PS50885"/>
    </source>
</evidence>
<evidence type="ECO:0000256" key="2">
    <source>
        <dbReference type="ARBA" id="ARBA00004651"/>
    </source>
</evidence>
<dbReference type="InterPro" id="IPR036890">
    <property type="entry name" value="HATPase_C_sf"/>
</dbReference>
<name>A0A9Q9LXF1_9RHOB</name>
<dbReference type="SUPFAM" id="SSF55874">
    <property type="entry name" value="ATPase domain of HSP90 chaperone/DNA topoisomerase II/histidine kinase"/>
    <property type="match status" value="1"/>
</dbReference>
<feature type="transmembrane region" description="Helical" evidence="10">
    <location>
        <begin position="240"/>
        <end position="261"/>
    </location>
</feature>
<dbReference type="Proteomes" id="UP001057991">
    <property type="component" value="Chromosome"/>
</dbReference>
<accession>A0A9Q9LXF1</accession>
<proteinExistence type="predicted"/>
<dbReference type="EMBL" id="CP080776">
    <property type="protein sequence ID" value="UWP95492.1"/>
    <property type="molecule type" value="Genomic_DNA"/>
</dbReference>
<evidence type="ECO:0000256" key="5">
    <source>
        <dbReference type="ARBA" id="ARBA00022553"/>
    </source>
</evidence>
<dbReference type="PANTHER" id="PTHR44936">
    <property type="entry name" value="SENSOR PROTEIN CREC"/>
    <property type="match status" value="1"/>
</dbReference>
<dbReference type="PRINTS" id="PR00344">
    <property type="entry name" value="BCTRLSENSOR"/>
</dbReference>
<evidence type="ECO:0000256" key="6">
    <source>
        <dbReference type="ARBA" id="ARBA00022679"/>
    </source>
</evidence>
<comment type="catalytic activity">
    <reaction evidence="1">
        <text>ATP + protein L-histidine = ADP + protein N-phospho-L-histidine.</text>
        <dbReference type="EC" id="2.7.13.3"/>
    </reaction>
</comment>
<evidence type="ECO:0000313" key="13">
    <source>
        <dbReference type="EMBL" id="UWP95492.1"/>
    </source>
</evidence>
<dbReference type="InterPro" id="IPR004358">
    <property type="entry name" value="Sig_transdc_His_kin-like_C"/>
</dbReference>
<feature type="domain" description="HAMP" evidence="12">
    <location>
        <begin position="260"/>
        <end position="314"/>
    </location>
</feature>
<dbReference type="SMART" id="SM00387">
    <property type="entry name" value="HATPase_c"/>
    <property type="match status" value="1"/>
</dbReference>
<keyword evidence="4" id="KW-1003">Cell membrane</keyword>
<reference evidence="13" key="1">
    <citation type="submission" date="2021-08" db="EMBL/GenBank/DDBJ databases">
        <authorList>
            <person name="Nwanade C."/>
            <person name="Wang M."/>
            <person name="Masoudi A."/>
            <person name="Yu Z."/>
            <person name="Liu J."/>
        </authorList>
    </citation>
    <scope>NUCLEOTIDE SEQUENCE</scope>
    <source>
        <strain evidence="13">S056</strain>
    </source>
</reference>
<dbReference type="Pfam" id="PF02518">
    <property type="entry name" value="HATPase_c"/>
    <property type="match status" value="1"/>
</dbReference>
<dbReference type="PROSITE" id="PS50885">
    <property type="entry name" value="HAMP"/>
    <property type="match status" value="1"/>
</dbReference>
<dbReference type="RefSeq" id="WP_259806090.1">
    <property type="nucleotide sequence ID" value="NZ_CP080776.1"/>
</dbReference>
<dbReference type="AlphaFoldDB" id="A0A9Q9LXF1"/>
<keyword evidence="10" id="KW-0472">Membrane</keyword>
<gene>
    <name evidence="13" type="ORF">K3X48_00295</name>
</gene>
<evidence type="ECO:0000256" key="10">
    <source>
        <dbReference type="SAM" id="Phobius"/>
    </source>
</evidence>
<dbReference type="SUPFAM" id="SSF47384">
    <property type="entry name" value="Homodimeric domain of signal transducing histidine kinase"/>
    <property type="match status" value="1"/>
</dbReference>
<evidence type="ECO:0000256" key="9">
    <source>
        <dbReference type="ARBA" id="ARBA00022840"/>
    </source>
</evidence>
<dbReference type="EC" id="2.7.13.3" evidence="3"/>
<dbReference type="InterPro" id="IPR036097">
    <property type="entry name" value="HisK_dim/P_sf"/>
</dbReference>
<keyword evidence="10" id="KW-1133">Transmembrane helix</keyword>
<dbReference type="CDD" id="cd00082">
    <property type="entry name" value="HisKA"/>
    <property type="match status" value="1"/>
</dbReference>
<evidence type="ECO:0000256" key="8">
    <source>
        <dbReference type="ARBA" id="ARBA00022777"/>
    </source>
</evidence>
<dbReference type="Gene3D" id="1.10.287.130">
    <property type="match status" value="1"/>
</dbReference>
<keyword evidence="7" id="KW-0547">Nucleotide-binding</keyword>
<dbReference type="Pfam" id="PF00512">
    <property type="entry name" value="HisKA"/>
    <property type="match status" value="1"/>
</dbReference>
<dbReference type="GO" id="GO:0005886">
    <property type="term" value="C:plasma membrane"/>
    <property type="evidence" value="ECO:0007669"/>
    <property type="project" value="UniProtKB-SubCell"/>
</dbReference>
<dbReference type="PANTHER" id="PTHR44936:SF10">
    <property type="entry name" value="SENSOR PROTEIN RSTB"/>
    <property type="match status" value="1"/>
</dbReference>
<comment type="subcellular location">
    <subcellularLocation>
        <location evidence="2">Cell membrane</location>
        <topology evidence="2">Multi-pass membrane protein</topology>
    </subcellularLocation>
</comment>
<dbReference type="Pfam" id="PF00672">
    <property type="entry name" value="HAMP"/>
    <property type="match status" value="1"/>
</dbReference>
<dbReference type="GO" id="GO:0000155">
    <property type="term" value="F:phosphorelay sensor kinase activity"/>
    <property type="evidence" value="ECO:0007669"/>
    <property type="project" value="InterPro"/>
</dbReference>
<dbReference type="GO" id="GO:0005524">
    <property type="term" value="F:ATP binding"/>
    <property type="evidence" value="ECO:0007669"/>
    <property type="project" value="UniProtKB-KW"/>
</dbReference>
<evidence type="ECO:0000256" key="1">
    <source>
        <dbReference type="ARBA" id="ARBA00000085"/>
    </source>
</evidence>
<dbReference type="InterPro" id="IPR005467">
    <property type="entry name" value="His_kinase_dom"/>
</dbReference>
<dbReference type="PROSITE" id="PS50109">
    <property type="entry name" value="HIS_KIN"/>
    <property type="match status" value="1"/>
</dbReference>
<evidence type="ECO:0000256" key="4">
    <source>
        <dbReference type="ARBA" id="ARBA00022475"/>
    </source>
</evidence>
<evidence type="ECO:0000256" key="3">
    <source>
        <dbReference type="ARBA" id="ARBA00012438"/>
    </source>
</evidence>
<dbReference type="InterPro" id="IPR050980">
    <property type="entry name" value="2C_sensor_his_kinase"/>
</dbReference>
<evidence type="ECO:0000313" key="14">
    <source>
        <dbReference type="Proteomes" id="UP001057991"/>
    </source>
</evidence>
<organism evidence="13 14">
    <name type="scientific">Aliiroseovarius crassostreae</name>
    <dbReference type="NCBI Taxonomy" id="154981"/>
    <lineage>
        <taxon>Bacteria</taxon>
        <taxon>Pseudomonadati</taxon>
        <taxon>Pseudomonadota</taxon>
        <taxon>Alphaproteobacteria</taxon>
        <taxon>Rhodobacterales</taxon>
        <taxon>Paracoccaceae</taxon>
        <taxon>Aliiroseovarius</taxon>
    </lineage>
</organism>
<keyword evidence="5" id="KW-0597">Phosphoprotein</keyword>
<evidence type="ECO:0000256" key="7">
    <source>
        <dbReference type="ARBA" id="ARBA00022741"/>
    </source>
</evidence>
<keyword evidence="10" id="KW-0812">Transmembrane</keyword>
<feature type="domain" description="Histidine kinase" evidence="11">
    <location>
        <begin position="322"/>
        <end position="510"/>
    </location>
</feature>
<dbReference type="Gene3D" id="6.10.340.10">
    <property type="match status" value="1"/>
</dbReference>
<dbReference type="InterPro" id="IPR003594">
    <property type="entry name" value="HATPase_dom"/>
</dbReference>
<sequence length="510" mass="55737">MQPVTRIRQKWRPSMALVVGFICVALVSIPLAAMLTVQLTSNQFVRETEQALLKQGAIYAEVYRTMFDSLEGDPVGPIVGDEQMAFWREPLHPIPSRIDVRKQQVLPPLPAGNPVNAHSDLRHVETLSRLRALAEAAGRTTLAGAIFLDHEGVGLGEDGLHDFAGLPEVQTALTGGVGVTLRTRDDDYGRHPLNSISRDTGYRVFIAYPVLSDDRVIGVVMLSRTPLSLRKFVFRERDPLMIMGVFTLSGALLLGALLLRLMSRPIRGLRNEARAIAAGDKPRSEPLRHYGVRELADLGESMLSMADTLDQRSNEIATYTDHVTHELKSPVTSILGAAELLQSDALSPENRAKLLGNISSESGRMNILLTRLREMSQLRQETQKGPGELAAMLPDIDGLTIQIDQNSTREIPLSVAHGEIILLHMAQNALAHGARKLTLQHQNGVLSIRDDGEGISENDAARLADPFFTTRRDQGGTGMGLAIVTALLDIYGATLCVIPNEGGAVFEIRF</sequence>